<accession>A0ABU2MY32</accession>
<dbReference type="Proteomes" id="UP001183246">
    <property type="component" value="Unassembled WGS sequence"/>
</dbReference>
<sequence length="49" mass="5106">MPTLIATAPAAMPTGRPVANPAILTAMHEKPIAIATEWRVPPTQRATSG</sequence>
<comment type="caution">
    <text evidence="1">The sequence shown here is derived from an EMBL/GenBank/DDBJ whole genome shotgun (WGS) entry which is preliminary data.</text>
</comment>
<gene>
    <name evidence="1" type="ORF">RM590_28195</name>
</gene>
<evidence type="ECO:0000313" key="2">
    <source>
        <dbReference type="Proteomes" id="UP001183246"/>
    </source>
</evidence>
<name>A0ABU2MY32_9ACTN</name>
<protein>
    <submittedName>
        <fullName evidence="1">Uncharacterized protein</fullName>
    </submittedName>
</protein>
<organism evidence="1 2">
    <name type="scientific">Streptomyces litchfieldiae</name>
    <dbReference type="NCBI Taxonomy" id="3075543"/>
    <lineage>
        <taxon>Bacteria</taxon>
        <taxon>Bacillati</taxon>
        <taxon>Actinomycetota</taxon>
        <taxon>Actinomycetes</taxon>
        <taxon>Kitasatosporales</taxon>
        <taxon>Streptomycetaceae</taxon>
        <taxon>Streptomyces</taxon>
    </lineage>
</organism>
<dbReference type="RefSeq" id="WP_311707559.1">
    <property type="nucleotide sequence ID" value="NZ_JAVREL010000020.1"/>
</dbReference>
<keyword evidence="2" id="KW-1185">Reference proteome</keyword>
<reference evidence="2" key="1">
    <citation type="submission" date="2023-07" db="EMBL/GenBank/DDBJ databases">
        <title>30 novel species of actinomycetes from the DSMZ collection.</title>
        <authorList>
            <person name="Nouioui I."/>
        </authorList>
    </citation>
    <scope>NUCLEOTIDE SEQUENCE [LARGE SCALE GENOMIC DNA]</scope>
    <source>
        <strain evidence="2">DSM 44938</strain>
    </source>
</reference>
<dbReference type="EMBL" id="JAVREL010000020">
    <property type="protein sequence ID" value="MDT0346435.1"/>
    <property type="molecule type" value="Genomic_DNA"/>
</dbReference>
<proteinExistence type="predicted"/>
<evidence type="ECO:0000313" key="1">
    <source>
        <dbReference type="EMBL" id="MDT0346435.1"/>
    </source>
</evidence>